<dbReference type="AlphaFoldDB" id="A0A2Z7C7P0"/>
<dbReference type="GO" id="GO:0016620">
    <property type="term" value="F:oxidoreductase activity, acting on the aldehyde or oxo group of donors, NAD or NADP as acceptor"/>
    <property type="evidence" value="ECO:0007669"/>
    <property type="project" value="InterPro"/>
</dbReference>
<dbReference type="EMBL" id="KV000448">
    <property type="protein sequence ID" value="KZV40325.1"/>
    <property type="molecule type" value="Genomic_DNA"/>
</dbReference>
<evidence type="ECO:0000313" key="4">
    <source>
        <dbReference type="Proteomes" id="UP000250235"/>
    </source>
</evidence>
<dbReference type="SMART" id="SM00859">
    <property type="entry name" value="Semialdhyde_dh"/>
    <property type="match status" value="1"/>
</dbReference>
<dbReference type="InterPro" id="IPR000534">
    <property type="entry name" value="Semialdehyde_DH_NAD-bd"/>
</dbReference>
<dbReference type="InterPro" id="IPR036291">
    <property type="entry name" value="NAD(P)-bd_dom_sf"/>
</dbReference>
<dbReference type="OrthoDB" id="438291at2759"/>
<dbReference type="Pfam" id="PF01118">
    <property type="entry name" value="Semialdhyde_dh"/>
    <property type="match status" value="1"/>
</dbReference>
<dbReference type="GO" id="GO:0006526">
    <property type="term" value="P:L-arginine biosynthetic process"/>
    <property type="evidence" value="ECO:0007669"/>
    <property type="project" value="UniProtKB-KW"/>
</dbReference>
<evidence type="ECO:0000256" key="1">
    <source>
        <dbReference type="ARBA" id="ARBA00022571"/>
    </source>
</evidence>
<dbReference type="GO" id="GO:0051287">
    <property type="term" value="F:NAD binding"/>
    <property type="evidence" value="ECO:0007669"/>
    <property type="project" value="InterPro"/>
</dbReference>
<proteinExistence type="predicted"/>
<accession>A0A2Z7C7P0</accession>
<name>A0A2Z7C7P0_9LAMI</name>
<reference evidence="3 4" key="1">
    <citation type="journal article" date="2015" name="Proc. Natl. Acad. Sci. U.S.A.">
        <title>The resurrection genome of Boea hygrometrica: A blueprint for survival of dehydration.</title>
        <authorList>
            <person name="Xiao L."/>
            <person name="Yang G."/>
            <person name="Zhang L."/>
            <person name="Yang X."/>
            <person name="Zhao S."/>
            <person name="Ji Z."/>
            <person name="Zhou Q."/>
            <person name="Hu M."/>
            <person name="Wang Y."/>
            <person name="Chen M."/>
            <person name="Xu Y."/>
            <person name="Jin H."/>
            <person name="Xiao X."/>
            <person name="Hu G."/>
            <person name="Bao F."/>
            <person name="Hu Y."/>
            <person name="Wan P."/>
            <person name="Li L."/>
            <person name="Deng X."/>
            <person name="Kuang T."/>
            <person name="Xiang C."/>
            <person name="Zhu J.K."/>
            <person name="Oliver M.J."/>
            <person name="He Y."/>
        </authorList>
    </citation>
    <scope>NUCLEOTIDE SEQUENCE [LARGE SCALE GENOMIC DNA]</scope>
    <source>
        <strain evidence="4">cv. XS01</strain>
    </source>
</reference>
<dbReference type="PANTHER" id="PTHR32338:SF10">
    <property type="entry name" value="N-ACETYL-GAMMA-GLUTAMYL-PHOSPHATE REDUCTASE, CHLOROPLASTIC-RELATED"/>
    <property type="match status" value="1"/>
</dbReference>
<gene>
    <name evidence="3" type="ORF">F511_24822</name>
</gene>
<dbReference type="Gene3D" id="3.40.50.720">
    <property type="entry name" value="NAD(P)-binding Rossmann-like Domain"/>
    <property type="match status" value="1"/>
</dbReference>
<feature type="domain" description="Semialdehyde dehydrogenase NAD-binding" evidence="2">
    <location>
        <begin position="53"/>
        <end position="148"/>
    </location>
</feature>
<keyword evidence="1" id="KW-0028">Amino-acid biosynthesis</keyword>
<dbReference type="PANTHER" id="PTHR32338">
    <property type="entry name" value="N-ACETYL-GAMMA-GLUTAMYL-PHOSPHATE REDUCTASE, CHLOROPLASTIC-RELATED-RELATED"/>
    <property type="match status" value="1"/>
</dbReference>
<dbReference type="SUPFAM" id="SSF51735">
    <property type="entry name" value="NAD(P)-binding Rossmann-fold domains"/>
    <property type="match status" value="1"/>
</dbReference>
<evidence type="ECO:0000313" key="3">
    <source>
        <dbReference type="EMBL" id="KZV40325.1"/>
    </source>
</evidence>
<dbReference type="InterPro" id="IPR050085">
    <property type="entry name" value="AGPR"/>
</dbReference>
<evidence type="ECO:0000259" key="2">
    <source>
        <dbReference type="SMART" id="SM00859"/>
    </source>
</evidence>
<sequence length="166" mass="18174">MGSLSSLYSIYGDQCRFVKYKVGKLCVRASVSTAAPRTSEFEEIKATKSEKFRIGVLGASGYTGCEIIRLLSNHPNFQITLMTADRKAGQSIGSVFPHLVKQELPTLVAKDADCSNLDAVFCCLPHGTTQVDLFLLLYPITAHENLTQFLLSLSSLSFPSCFVIDL</sequence>
<dbReference type="Proteomes" id="UP000250235">
    <property type="component" value="Unassembled WGS sequence"/>
</dbReference>
<keyword evidence="1" id="KW-0055">Arginine biosynthesis</keyword>
<protein>
    <submittedName>
        <fullName evidence="3">Putative N-acetyl-gamma-glutamyl-phosphate reductase, chloroplastic-like</fullName>
    </submittedName>
</protein>
<keyword evidence="4" id="KW-1185">Reference proteome</keyword>
<organism evidence="3 4">
    <name type="scientific">Dorcoceras hygrometricum</name>
    <dbReference type="NCBI Taxonomy" id="472368"/>
    <lineage>
        <taxon>Eukaryota</taxon>
        <taxon>Viridiplantae</taxon>
        <taxon>Streptophyta</taxon>
        <taxon>Embryophyta</taxon>
        <taxon>Tracheophyta</taxon>
        <taxon>Spermatophyta</taxon>
        <taxon>Magnoliopsida</taxon>
        <taxon>eudicotyledons</taxon>
        <taxon>Gunneridae</taxon>
        <taxon>Pentapetalae</taxon>
        <taxon>asterids</taxon>
        <taxon>lamiids</taxon>
        <taxon>Lamiales</taxon>
        <taxon>Gesneriaceae</taxon>
        <taxon>Didymocarpoideae</taxon>
        <taxon>Trichosporeae</taxon>
        <taxon>Loxocarpinae</taxon>
        <taxon>Dorcoceras</taxon>
    </lineage>
</organism>
<dbReference type="CDD" id="cd17895">
    <property type="entry name" value="AGPR_1_N"/>
    <property type="match status" value="1"/>
</dbReference>